<dbReference type="EMBL" id="LVEA01000001">
    <property type="protein sequence ID" value="KYL05218.1"/>
    <property type="molecule type" value="Genomic_DNA"/>
</dbReference>
<evidence type="ECO:0000313" key="1">
    <source>
        <dbReference type="EMBL" id="KYL05218.1"/>
    </source>
</evidence>
<comment type="caution">
    <text evidence="1">The sequence shown here is derived from an EMBL/GenBank/DDBJ whole genome shotgun (WGS) entry which is preliminary data.</text>
</comment>
<protein>
    <submittedName>
        <fullName evidence="1">Uncharacterized protein</fullName>
    </submittedName>
</protein>
<proteinExistence type="predicted"/>
<sequence length="352" mass="42863">MQKIDYEAIYQDNKFKTTMSRYYFYDTTIIIDDIKNLTDKDVVNIFNDRTEEVRYIKNKELLQAYDNLTSGLTSNKKNHIFYWKDKFYKLEHTEKGRIFSNVNCKIKGVTKRVKKALQNKKNGFLFELFIYNIPYTKTISEFFYQKGDTIYLLQNNIYDFLVKNQFSEKEFAQKSKLVYEQGFIGIININGNFFVSHIENFLVKKNLLNRKMKINKIKHSDLEKYFGEKTFYYYQKKSEIYCLYSPIINYWRTKHVVLDTKNILAYNDLIWQYIKFNKKKMLYVIDFKNEKEYYYELKENDHLSENQILLDVNFESDDIYSEIYSILRKKIEENKEKIELETEDFEILFSFV</sequence>
<dbReference type="Proteomes" id="UP000075816">
    <property type="component" value="Unassembled WGS sequence"/>
</dbReference>
<dbReference type="AlphaFoldDB" id="A0A162J6E9"/>
<reference evidence="1 2" key="1">
    <citation type="submission" date="2016-03" db="EMBL/GenBank/DDBJ databases">
        <title>Comparative genomics of human isolates of Fusobacterium necrophorum.</title>
        <authorList>
            <person name="Jensen A."/>
            <person name="Bank S."/>
            <person name="Andersen P.S."/>
            <person name="Kristensen L.H."/>
            <person name="Prag J."/>
        </authorList>
    </citation>
    <scope>NUCLEOTIDE SEQUENCE [LARGE SCALE GENOMIC DNA]</scope>
    <source>
        <strain evidence="1 2">LS_1264</strain>
    </source>
</reference>
<organism evidence="1 2">
    <name type="scientific">Fusobacterium necrophorum subsp. funduliforme</name>
    <dbReference type="NCBI Taxonomy" id="143387"/>
    <lineage>
        <taxon>Bacteria</taxon>
        <taxon>Fusobacteriati</taxon>
        <taxon>Fusobacteriota</taxon>
        <taxon>Fusobacteriia</taxon>
        <taxon>Fusobacteriales</taxon>
        <taxon>Fusobacteriaceae</taxon>
        <taxon>Fusobacterium</taxon>
    </lineage>
</organism>
<evidence type="ECO:0000313" key="2">
    <source>
        <dbReference type="Proteomes" id="UP000075816"/>
    </source>
</evidence>
<name>A0A162J6E9_9FUSO</name>
<accession>A0A162J6E9</accession>
<gene>
    <name evidence="1" type="ORF">A2J07_00350</name>
</gene>